<dbReference type="EMBL" id="CAJHJT010000034">
    <property type="protein sequence ID" value="CAD7002834.1"/>
    <property type="molecule type" value="Genomic_DNA"/>
</dbReference>
<accession>A0A811UVY1</accession>
<dbReference type="OrthoDB" id="6612025at2759"/>
<protein>
    <submittedName>
        <fullName evidence="1">(Mediterranean fruit fly) hypothetical protein</fullName>
    </submittedName>
</protein>
<evidence type="ECO:0000313" key="1">
    <source>
        <dbReference type="EMBL" id="CAD7002834.1"/>
    </source>
</evidence>
<comment type="caution">
    <text evidence="1">The sequence shown here is derived from an EMBL/GenBank/DDBJ whole genome shotgun (WGS) entry which is preliminary data.</text>
</comment>
<organism evidence="1 2">
    <name type="scientific">Ceratitis capitata</name>
    <name type="common">Mediterranean fruit fly</name>
    <name type="synonym">Tephritis capitata</name>
    <dbReference type="NCBI Taxonomy" id="7213"/>
    <lineage>
        <taxon>Eukaryota</taxon>
        <taxon>Metazoa</taxon>
        <taxon>Ecdysozoa</taxon>
        <taxon>Arthropoda</taxon>
        <taxon>Hexapoda</taxon>
        <taxon>Insecta</taxon>
        <taxon>Pterygota</taxon>
        <taxon>Neoptera</taxon>
        <taxon>Endopterygota</taxon>
        <taxon>Diptera</taxon>
        <taxon>Brachycera</taxon>
        <taxon>Muscomorpha</taxon>
        <taxon>Tephritoidea</taxon>
        <taxon>Tephritidae</taxon>
        <taxon>Ceratitis</taxon>
        <taxon>Ceratitis</taxon>
    </lineage>
</organism>
<evidence type="ECO:0000313" key="2">
    <source>
        <dbReference type="Proteomes" id="UP000606786"/>
    </source>
</evidence>
<gene>
    <name evidence="1" type="ORF">CCAP1982_LOCUS11304</name>
</gene>
<reference evidence="1" key="1">
    <citation type="submission" date="2020-11" db="EMBL/GenBank/DDBJ databases">
        <authorList>
            <person name="Whitehead M."/>
        </authorList>
    </citation>
    <scope>NUCLEOTIDE SEQUENCE</scope>
    <source>
        <strain evidence="1">EGII</strain>
    </source>
</reference>
<keyword evidence="2" id="KW-1185">Reference proteome</keyword>
<proteinExistence type="predicted"/>
<sequence>MNKQQQTQKEVVGDLEITRKITATETTEMEHKGTVQERVVKGPVQPSKPPVFTKKIQPCRVFENEQAKFEVEFDGEPMPLSANLVVEERRRAGKGGLTPPSFVNVIQSANVATGQLGTF</sequence>
<dbReference type="Proteomes" id="UP000606786">
    <property type="component" value="Unassembled WGS sequence"/>
</dbReference>
<dbReference type="AlphaFoldDB" id="A0A811UVY1"/>
<name>A0A811UVY1_CERCA</name>